<evidence type="ECO:0000256" key="1">
    <source>
        <dbReference type="SAM" id="MobiDB-lite"/>
    </source>
</evidence>
<dbReference type="RefSeq" id="WP_119101137.1">
    <property type="nucleotide sequence ID" value="NZ_QXMJ01000123.1"/>
</dbReference>
<gene>
    <name evidence="2" type="ORF">FGD71_016045</name>
</gene>
<name>A0A505DBN3_9ACTN</name>
<dbReference type="Proteomes" id="UP000317378">
    <property type="component" value="Unassembled WGS sequence"/>
</dbReference>
<dbReference type="OrthoDB" id="514347at2"/>
<evidence type="ECO:0000313" key="2">
    <source>
        <dbReference type="EMBL" id="TPQ21174.1"/>
    </source>
</evidence>
<organism evidence="2 3">
    <name type="scientific">Streptomyces sporangiiformans</name>
    <dbReference type="NCBI Taxonomy" id="2315329"/>
    <lineage>
        <taxon>Bacteria</taxon>
        <taxon>Bacillati</taxon>
        <taxon>Actinomycetota</taxon>
        <taxon>Actinomycetes</taxon>
        <taxon>Kitasatosporales</taxon>
        <taxon>Streptomycetaceae</taxon>
        <taxon>Streptomyces</taxon>
    </lineage>
</organism>
<dbReference type="AlphaFoldDB" id="A0A505DBN3"/>
<comment type="caution">
    <text evidence="2">The sequence shown here is derived from an EMBL/GenBank/DDBJ whole genome shotgun (WGS) entry which is preliminary data.</text>
</comment>
<feature type="region of interest" description="Disordered" evidence="1">
    <location>
        <begin position="53"/>
        <end position="97"/>
    </location>
</feature>
<keyword evidence="3" id="KW-1185">Reference proteome</keyword>
<reference evidence="2 3" key="1">
    <citation type="submission" date="2019-06" db="EMBL/GenBank/DDBJ databases">
        <title>Streptomyces sporangiiformans sp. nov., a novel actinomycete isolated from soil in Mount Song.</title>
        <authorList>
            <person name="Han L."/>
        </authorList>
    </citation>
    <scope>NUCLEOTIDE SEQUENCE [LARGE SCALE GENOMIC DNA]</scope>
    <source>
        <strain evidence="2 3">NEAU-SSA 1</strain>
    </source>
</reference>
<feature type="compositionally biased region" description="Basic residues" evidence="1">
    <location>
        <begin position="80"/>
        <end position="97"/>
    </location>
</feature>
<protein>
    <submittedName>
        <fullName evidence="2">DUF4158 domain-containing protein</fullName>
    </submittedName>
</protein>
<accession>A0A505DBN3</accession>
<feature type="compositionally biased region" description="Basic and acidic residues" evidence="1">
    <location>
        <begin position="56"/>
        <end position="66"/>
    </location>
</feature>
<sequence>MDSDGHQLALLLALKSYQRLGRFPKPDEYPEMVVDFVRRAVKLPEGTKPLWAIGRTAERQRTEVRRRVGRRTTRPGPAGSRRRRSGKKPRRRTARRT</sequence>
<dbReference type="EMBL" id="VCHX02000123">
    <property type="protein sequence ID" value="TPQ21174.1"/>
    <property type="molecule type" value="Genomic_DNA"/>
</dbReference>
<proteinExistence type="predicted"/>
<evidence type="ECO:0000313" key="3">
    <source>
        <dbReference type="Proteomes" id="UP000317378"/>
    </source>
</evidence>